<dbReference type="PANTHER" id="PTHR13503:SF3">
    <property type="entry name" value="NEGATIVE ELONGATION FACTOR B"/>
    <property type="match status" value="1"/>
</dbReference>
<reference evidence="5" key="1">
    <citation type="submission" date="2021-02" db="EMBL/GenBank/DDBJ databases">
        <title>First Annotated Genome of the Yellow-green Alga Tribonema minus.</title>
        <authorList>
            <person name="Mahan K.M."/>
        </authorList>
    </citation>
    <scope>NUCLEOTIDE SEQUENCE</scope>
    <source>
        <strain evidence="5">UTEX B ZZ1240</strain>
    </source>
</reference>
<dbReference type="SMART" id="SM00297">
    <property type="entry name" value="BROMO"/>
    <property type="match status" value="1"/>
</dbReference>
<dbReference type="InterPro" id="IPR001487">
    <property type="entry name" value="Bromodomain"/>
</dbReference>
<dbReference type="OrthoDB" id="5548359at2759"/>
<dbReference type="InterPro" id="IPR010405">
    <property type="entry name" value="COBRA1"/>
</dbReference>
<dbReference type="Gene3D" id="1.20.920.10">
    <property type="entry name" value="Bromodomain-like"/>
    <property type="match status" value="1"/>
</dbReference>
<dbReference type="SUPFAM" id="SSF47370">
    <property type="entry name" value="Bromodomain"/>
    <property type="match status" value="1"/>
</dbReference>
<sequence length="878" mass="95431">MDTSAALEARINMTLAAAPAPSYLFEQQGRNVLQAAIRNRGKKKVPDVISDFQNQVGLGPESMGQLAFISELGGSVAAVCKSAMEAVRRRVEAKIPHLDQEHLEALLTRSFPYVGVADMRSVPVAVMSAMKTVPKGYLQSLAHTDQATFDSLDLPLHVRRLVWQESKAAFERALTPHLDAYMSHKDCRALEIASTSVHTHRPFLTHVRRKKMRESLDGVALCIGTSPVLLMYLCDVLARRYAAATDEGKAGLWCTLLTDAMIAVRDAAGPEISFGDAERLCSLARFLDMAVQRCEMDEGKLKIPDDNLRMCPRASLFEQELQRLVREATGATRMQPSAAVLIPAAADAADALAPSTNSLQRWRPTVMAKAMAVQAERHADWLQCCEGHCIIKKPMAMSNIKANIDSGKYKTIEDMEADILLMLNNCCVYNTNTSLFYQKAKELERAWVNTIKANYKTKVLAPEPAVAPGASGRKRKLVDTNAAAVPADLPPLLEDDGTSTKGPMVCAAAALLCEPFAQRLLWRCVLDMLSVSSVQRRPPWEVSAFGPLVQLLEMAVSLRQMVRTNKFTIPVAGAATTARQHLPPLARLCHAVKLSTKDTEDPDRSSLKAEWESTLQECPLVTVLLLVAAMHVAQKCDAPALHVLMPVIKLCFKGDAGRALADDIRIWRSFATLVKPPRGPLLADDVCGLVWGIFAQAVGTGTPSCAAHSQALELLCHLKNVKAADDSTPQQGSPYAEDYLKVIFKALVAQVVKAAGGAEAKPEDGEPKADRKTGKSNRKTKGSEAKGGGTDPNSEEFKVEFKKVWHAENMAHTRSAYAKFHDLRIYSVASTTAVNCQACTSWPLWRSMLPAALSDAVQEAAADSGKKATLAPAVQTGA</sequence>
<name>A0A836CFZ8_9STRA</name>
<evidence type="ECO:0000259" key="4">
    <source>
        <dbReference type="PROSITE" id="PS50014"/>
    </source>
</evidence>
<keyword evidence="6" id="KW-1185">Reference proteome</keyword>
<dbReference type="GO" id="GO:0045892">
    <property type="term" value="P:negative regulation of DNA-templated transcription"/>
    <property type="evidence" value="ECO:0007669"/>
    <property type="project" value="InterPro"/>
</dbReference>
<keyword evidence="1 2" id="KW-0103">Bromodomain</keyword>
<feature type="region of interest" description="Disordered" evidence="3">
    <location>
        <begin position="756"/>
        <end position="794"/>
    </location>
</feature>
<dbReference type="CDD" id="cd04369">
    <property type="entry name" value="Bromodomain"/>
    <property type="match status" value="1"/>
</dbReference>
<dbReference type="PANTHER" id="PTHR13503">
    <property type="entry name" value="NEGATIVE ELONGATION FACTOR COMPLEX MEMBER B"/>
    <property type="match status" value="1"/>
</dbReference>
<dbReference type="GO" id="GO:0005634">
    <property type="term" value="C:nucleus"/>
    <property type="evidence" value="ECO:0007669"/>
    <property type="project" value="InterPro"/>
</dbReference>
<dbReference type="Pfam" id="PF00439">
    <property type="entry name" value="Bromodomain"/>
    <property type="match status" value="1"/>
</dbReference>
<dbReference type="InterPro" id="IPR036427">
    <property type="entry name" value="Bromodomain-like_sf"/>
</dbReference>
<dbReference type="Pfam" id="PF06209">
    <property type="entry name" value="COBRA1"/>
    <property type="match status" value="1"/>
</dbReference>
<dbReference type="Proteomes" id="UP000664859">
    <property type="component" value="Unassembled WGS sequence"/>
</dbReference>
<feature type="compositionally biased region" description="Basic and acidic residues" evidence="3">
    <location>
        <begin position="760"/>
        <end position="773"/>
    </location>
</feature>
<evidence type="ECO:0000313" key="6">
    <source>
        <dbReference type="Proteomes" id="UP000664859"/>
    </source>
</evidence>
<proteinExistence type="predicted"/>
<feature type="domain" description="Bromo" evidence="4">
    <location>
        <begin position="390"/>
        <end position="437"/>
    </location>
</feature>
<evidence type="ECO:0000256" key="1">
    <source>
        <dbReference type="ARBA" id="ARBA00023117"/>
    </source>
</evidence>
<dbReference type="EMBL" id="JAFCMP010000167">
    <property type="protein sequence ID" value="KAG5184452.1"/>
    <property type="molecule type" value="Genomic_DNA"/>
</dbReference>
<dbReference type="PROSITE" id="PS50014">
    <property type="entry name" value="BROMODOMAIN_2"/>
    <property type="match status" value="1"/>
</dbReference>
<evidence type="ECO:0000256" key="3">
    <source>
        <dbReference type="SAM" id="MobiDB-lite"/>
    </source>
</evidence>
<accession>A0A836CFZ8</accession>
<evidence type="ECO:0000313" key="5">
    <source>
        <dbReference type="EMBL" id="KAG5184452.1"/>
    </source>
</evidence>
<organism evidence="5 6">
    <name type="scientific">Tribonema minus</name>
    <dbReference type="NCBI Taxonomy" id="303371"/>
    <lineage>
        <taxon>Eukaryota</taxon>
        <taxon>Sar</taxon>
        <taxon>Stramenopiles</taxon>
        <taxon>Ochrophyta</taxon>
        <taxon>PX clade</taxon>
        <taxon>Xanthophyceae</taxon>
        <taxon>Tribonematales</taxon>
        <taxon>Tribonemataceae</taxon>
        <taxon>Tribonema</taxon>
    </lineage>
</organism>
<comment type="caution">
    <text evidence="5">The sequence shown here is derived from an EMBL/GenBank/DDBJ whole genome shotgun (WGS) entry which is preliminary data.</text>
</comment>
<gene>
    <name evidence="5" type="ORF">JKP88DRAFT_268580</name>
</gene>
<evidence type="ECO:0000256" key="2">
    <source>
        <dbReference type="PROSITE-ProRule" id="PRU00035"/>
    </source>
</evidence>
<dbReference type="PRINTS" id="PR00503">
    <property type="entry name" value="BROMODOMAIN"/>
</dbReference>
<dbReference type="AlphaFoldDB" id="A0A836CFZ8"/>
<protein>
    <recommendedName>
        <fullName evidence="4">Bromo domain-containing protein</fullName>
    </recommendedName>
</protein>